<dbReference type="InterPro" id="IPR026956">
    <property type="entry name" value="D-ser_dehydrat-like_dom"/>
</dbReference>
<evidence type="ECO:0000256" key="2">
    <source>
        <dbReference type="ARBA" id="ARBA00023239"/>
    </source>
</evidence>
<dbReference type="Pfam" id="PF01168">
    <property type="entry name" value="Ala_racemase_N"/>
    <property type="match status" value="1"/>
</dbReference>
<evidence type="ECO:0000313" key="4">
    <source>
        <dbReference type="EMBL" id="NML18904.1"/>
    </source>
</evidence>
<proteinExistence type="inferred from homology"/>
<dbReference type="Gene3D" id="3.20.20.10">
    <property type="entry name" value="Alanine racemase"/>
    <property type="match status" value="1"/>
</dbReference>
<gene>
    <name evidence="4" type="ORF">HHL10_28430</name>
</gene>
<dbReference type="Proteomes" id="UP000574067">
    <property type="component" value="Unassembled WGS sequence"/>
</dbReference>
<dbReference type="PANTHER" id="PTHR28004">
    <property type="entry name" value="ZGC:162816-RELATED"/>
    <property type="match status" value="1"/>
</dbReference>
<protein>
    <submittedName>
        <fullName evidence="4">DSD1 family PLP-dependent enzyme</fullName>
    </submittedName>
</protein>
<evidence type="ECO:0000259" key="3">
    <source>
        <dbReference type="SMART" id="SM01119"/>
    </source>
</evidence>
<evidence type="ECO:0000256" key="1">
    <source>
        <dbReference type="ARBA" id="ARBA00005323"/>
    </source>
</evidence>
<comment type="similarity">
    <text evidence="1">Belongs to the DSD1 family.</text>
</comment>
<dbReference type="PANTHER" id="PTHR28004:SF2">
    <property type="entry name" value="D-SERINE DEHYDRATASE"/>
    <property type="match status" value="1"/>
</dbReference>
<dbReference type="GO" id="GO:0008721">
    <property type="term" value="F:D-serine ammonia-lyase activity"/>
    <property type="evidence" value="ECO:0007669"/>
    <property type="project" value="TreeGrafter"/>
</dbReference>
<dbReference type="SMART" id="SM01119">
    <property type="entry name" value="D-ser_dehydrat"/>
    <property type="match status" value="1"/>
</dbReference>
<dbReference type="InterPro" id="IPR051466">
    <property type="entry name" value="D-amino_acid_metab_enzyme"/>
</dbReference>
<accession>A0A848FHX1</accession>
<dbReference type="InterPro" id="IPR029066">
    <property type="entry name" value="PLP-binding_barrel"/>
</dbReference>
<dbReference type="Gene3D" id="2.40.37.20">
    <property type="entry name" value="D-serine dehydratase-like domain"/>
    <property type="match status" value="1"/>
</dbReference>
<keyword evidence="5" id="KW-1185">Reference proteome</keyword>
<feature type="domain" description="D-serine dehydratase-like" evidence="3">
    <location>
        <begin position="270"/>
        <end position="359"/>
    </location>
</feature>
<dbReference type="SUPFAM" id="SSF51419">
    <property type="entry name" value="PLP-binding barrel"/>
    <property type="match status" value="1"/>
</dbReference>
<evidence type="ECO:0000313" key="5">
    <source>
        <dbReference type="Proteomes" id="UP000574067"/>
    </source>
</evidence>
<reference evidence="4 5" key="1">
    <citation type="submission" date="2020-04" db="EMBL/GenBank/DDBJ databases">
        <title>Azohydromonas sp. isolated from soil.</title>
        <authorList>
            <person name="Dahal R.H."/>
        </authorList>
    </citation>
    <scope>NUCLEOTIDE SEQUENCE [LARGE SCALE GENOMIC DNA]</scope>
    <source>
        <strain evidence="4 5">G-1-1-14</strain>
    </source>
</reference>
<dbReference type="AlphaFoldDB" id="A0A848FHX1"/>
<dbReference type="CDD" id="cd06819">
    <property type="entry name" value="PLPDE_III_LS_D-TA"/>
    <property type="match status" value="1"/>
</dbReference>
<dbReference type="RefSeq" id="WP_169163804.1">
    <property type="nucleotide sequence ID" value="NZ_JABBFW010000044.1"/>
</dbReference>
<dbReference type="InterPro" id="IPR042208">
    <property type="entry name" value="D-ser_dehydrat-like_sf"/>
</dbReference>
<organism evidence="4 5">
    <name type="scientific">Azohydromonas caseinilytica</name>
    <dbReference type="NCBI Taxonomy" id="2728836"/>
    <lineage>
        <taxon>Bacteria</taxon>
        <taxon>Pseudomonadati</taxon>
        <taxon>Pseudomonadota</taxon>
        <taxon>Betaproteobacteria</taxon>
        <taxon>Burkholderiales</taxon>
        <taxon>Sphaerotilaceae</taxon>
        <taxon>Azohydromonas</taxon>
    </lineage>
</organism>
<keyword evidence="2" id="KW-0456">Lyase</keyword>
<dbReference type="EMBL" id="JABBFW010000044">
    <property type="protein sequence ID" value="NML18904.1"/>
    <property type="molecule type" value="Genomic_DNA"/>
</dbReference>
<dbReference type="InterPro" id="IPR001608">
    <property type="entry name" value="Ala_racemase_N"/>
</dbReference>
<sequence>MHDRFAPFPPAATPGALLATVDTPALLLDLDAFERNLDRMQAAADAAGVQLRPHAKAHKCPAVALAQLARGAMGVCCQKASEALPFLRAGVGDVHISNELAAPAKAGPVAQWARHARLSVCVDDALQIEALAAATREAGSALGVLIEIDIGQGRCGVVDAPAVLRLLERLAPHPQLVFRGLQAYQGGLQHLRLRAERRDQALRAAERAGRVVSALESAGVRCATVTGGGTGSVEFDLESGVYTELQPGSYAFMDRDYADNEAGALRFEHALFVATRVMSTAAGTQAVVDAGLKSLTLECGLPVTWPAGGALRYTQANDEHGLIAVETGAPLPPLGRLLRLVPGHCDPTFNLHDELIAFRGERVEALWPIAARGHSR</sequence>
<dbReference type="GO" id="GO:0036088">
    <property type="term" value="P:D-serine catabolic process"/>
    <property type="evidence" value="ECO:0007669"/>
    <property type="project" value="TreeGrafter"/>
</dbReference>
<dbReference type="Pfam" id="PF14031">
    <property type="entry name" value="D-ser_dehydrat"/>
    <property type="match status" value="1"/>
</dbReference>
<comment type="caution">
    <text evidence="4">The sequence shown here is derived from an EMBL/GenBank/DDBJ whole genome shotgun (WGS) entry which is preliminary data.</text>
</comment>
<name>A0A848FHX1_9BURK</name>